<dbReference type="GO" id="GO:0005829">
    <property type="term" value="C:cytosol"/>
    <property type="evidence" value="ECO:0007669"/>
    <property type="project" value="GOC"/>
</dbReference>
<proteinExistence type="predicted"/>
<dbReference type="InterPro" id="IPR040314">
    <property type="entry name" value="DOP1"/>
</dbReference>
<dbReference type="GO" id="GO:0005802">
    <property type="term" value="C:trans-Golgi network"/>
    <property type="evidence" value="ECO:0007669"/>
    <property type="project" value="TreeGrafter"/>
</dbReference>
<accession>A0A151L3P2</accession>
<dbReference type="PANTHER" id="PTHR14042">
    <property type="entry name" value="DOPEY-RELATED"/>
    <property type="match status" value="1"/>
</dbReference>
<dbReference type="GO" id="GO:0005768">
    <property type="term" value="C:endosome"/>
    <property type="evidence" value="ECO:0007669"/>
    <property type="project" value="TreeGrafter"/>
</dbReference>
<feature type="region of interest" description="Disordered" evidence="1">
    <location>
        <begin position="62"/>
        <end position="99"/>
    </location>
</feature>
<feature type="compositionally biased region" description="Low complexity" evidence="1">
    <location>
        <begin position="75"/>
        <end position="99"/>
    </location>
</feature>
<dbReference type="Proteomes" id="UP000076359">
    <property type="component" value="Unassembled WGS sequence"/>
</dbReference>
<gene>
    <name evidence="2" type="ORF">PRSY57_0003400D</name>
</gene>
<dbReference type="RefSeq" id="XP_019969868.1">
    <property type="nucleotide sequence ID" value="XM_020114128.1"/>
</dbReference>
<dbReference type="VEuPathDB" id="PlasmoDB:PRCDC_0304800"/>
<reference evidence="2 3" key="1">
    <citation type="journal article" date="2016" name="Nat. Commun.">
        <title>Genomes of cryptic chimpanzee Plasmodium species reveal key evolutionary events leading to human malaria.</title>
        <authorList>
            <person name="Sundararaman S.A."/>
            <person name="Plenderleith L.J."/>
            <person name="Liu W."/>
            <person name="Loy D.E."/>
            <person name="Learn G.H."/>
            <person name="Li Y."/>
            <person name="Shaw K.S."/>
            <person name="Ayouba A."/>
            <person name="Peeters M."/>
            <person name="Speede S."/>
            <person name="Shaw G.M."/>
            <person name="Bushman F.D."/>
            <person name="Brisson D."/>
            <person name="Rayner J.C."/>
            <person name="Sharp P.M."/>
            <person name="Hahn B.H."/>
        </authorList>
    </citation>
    <scope>NUCLEOTIDE SEQUENCE [LARGE SCALE GENOMIC DNA]</scope>
    <source>
        <strain evidence="2 3">SY57</strain>
    </source>
</reference>
<evidence type="ECO:0000256" key="1">
    <source>
        <dbReference type="SAM" id="MobiDB-lite"/>
    </source>
</evidence>
<dbReference type="GeneID" id="30953495"/>
<dbReference type="GO" id="GO:0006895">
    <property type="term" value="P:Golgi to endosome transport"/>
    <property type="evidence" value="ECO:0007669"/>
    <property type="project" value="InterPro"/>
</dbReference>
<sequence length="180" mass="21775">CLSNIISINKLLYFITRPEFLFIDNLYSIFKDYIKNRNEYNKERLSKSDYYYEQREKLYKEHRRKMNRQNIRTDSSNNNNINNSSSNNNNNNNNNSNIYNNNYYYSSSINKVSFDDDEKIEVESFLDHNGVVGSNKKIKREKIREYFKKEKNLLKKLNFMTKFNKNTIKKSMIVMNNSDE</sequence>
<evidence type="ECO:0000313" key="3">
    <source>
        <dbReference type="Proteomes" id="UP000076359"/>
    </source>
</evidence>
<dbReference type="EMBL" id="LVLA01000056">
    <property type="protein sequence ID" value="KYN93572.1"/>
    <property type="molecule type" value="Genomic_DNA"/>
</dbReference>
<comment type="caution">
    <text evidence="2">The sequence shown here is derived from an EMBL/GenBank/DDBJ whole genome shotgun (WGS) entry which is preliminary data.</text>
</comment>
<protein>
    <submittedName>
        <fullName evidence="2">Uncharacterized protein</fullName>
    </submittedName>
</protein>
<dbReference type="PANTHER" id="PTHR14042:SF24">
    <property type="entry name" value="PROTEIN DOPEY-1 HOMOLOG"/>
    <property type="match status" value="1"/>
</dbReference>
<feature type="non-terminal residue" evidence="2">
    <location>
        <position position="1"/>
    </location>
</feature>
<evidence type="ECO:0000313" key="2">
    <source>
        <dbReference type="EMBL" id="KYN93572.1"/>
    </source>
</evidence>
<dbReference type="KEGG" id="prei:PRSY57_0003400D"/>
<name>A0A151L3P2_PLARE</name>
<feature type="non-terminal residue" evidence="2">
    <location>
        <position position="180"/>
    </location>
</feature>
<organism evidence="2 3">
    <name type="scientific">Plasmodium reichenowi</name>
    <dbReference type="NCBI Taxonomy" id="5854"/>
    <lineage>
        <taxon>Eukaryota</taxon>
        <taxon>Sar</taxon>
        <taxon>Alveolata</taxon>
        <taxon>Apicomplexa</taxon>
        <taxon>Aconoidasida</taxon>
        <taxon>Haemosporida</taxon>
        <taxon>Plasmodiidae</taxon>
        <taxon>Plasmodium</taxon>
        <taxon>Plasmodium (Laverania)</taxon>
    </lineage>
</organism>
<dbReference type="VEuPathDB" id="PlasmoDB:PRG01_0308900"/>
<dbReference type="AlphaFoldDB" id="A0A151L3P2"/>